<sequence length="86" mass="9673">MVYTPEQIAAKEAIKKLLDKAENLIYTKAVEIADEVGIPFSFEFEDSTSTYYPEGYKSSDYEVADWMTDEEGVVHTAGWVSSSDMC</sequence>
<name>A0A0B4ZXC7_9CAUD</name>
<reference evidence="1 2" key="1">
    <citation type="submission" date="2014-11" db="EMBL/GenBank/DDBJ databases">
        <title>Complete genome sequence of vB_YenM_TG1, a broad host range bacteriophage which infects Yersinia enterocolitica.</title>
        <authorList>
            <person name="Leon-Velarde C.G."/>
            <person name="Kropinski A.M."/>
            <person name="Chen S."/>
            <person name="Griffiths M.W."/>
            <person name="Odumeru J.A."/>
        </authorList>
    </citation>
    <scope>NUCLEOTIDE SEQUENCE [LARGE SCALE GENOMIC DNA]</scope>
</reference>
<accession>A0A0B4ZXC7</accession>
<organism evidence="1 2">
    <name type="scientific">Yersinia phage vB_YenM_TG1</name>
    <dbReference type="NCBI Taxonomy" id="1589265"/>
    <lineage>
        <taxon>Viruses</taxon>
        <taxon>Duplodnaviria</taxon>
        <taxon>Heunggongvirae</taxon>
        <taxon>Uroviricota</taxon>
        <taxon>Caudoviricetes</taxon>
        <taxon>Pantevenvirales</taxon>
        <taxon>Straboviridae</taxon>
        <taxon>Tevenvirinae</taxon>
        <taxon>Tegunavirus</taxon>
        <taxon>Tegunavirus yenmtg1</taxon>
    </lineage>
</organism>
<dbReference type="GeneID" id="26627456"/>
<dbReference type="Proteomes" id="UP000031805">
    <property type="component" value="Segment"/>
</dbReference>
<evidence type="ECO:0000313" key="1">
    <source>
        <dbReference type="EMBL" id="AJD81942.1"/>
    </source>
</evidence>
<dbReference type="EMBL" id="KP202158">
    <property type="protein sequence ID" value="AJD81942.1"/>
    <property type="molecule type" value="Genomic_DNA"/>
</dbReference>
<proteinExistence type="predicted"/>
<dbReference type="KEGG" id="vg:26627456"/>
<gene>
    <name evidence="1" type="ORF">YenMTG1_132</name>
</gene>
<dbReference type="RefSeq" id="YP_009200393.1">
    <property type="nucleotide sequence ID" value="NC_028820.1"/>
</dbReference>
<protein>
    <submittedName>
        <fullName evidence="1">Uncharacterized protein</fullName>
    </submittedName>
</protein>
<evidence type="ECO:0000313" key="2">
    <source>
        <dbReference type="Proteomes" id="UP000031805"/>
    </source>
</evidence>
<keyword evidence="2" id="KW-1185">Reference proteome</keyword>